<dbReference type="Gene3D" id="3.30.530.20">
    <property type="match status" value="1"/>
</dbReference>
<reference evidence="1 2" key="1">
    <citation type="submission" date="2023-08" db="EMBL/GenBank/DDBJ databases">
        <authorList>
            <person name="Folkvardsen B D."/>
            <person name="Norman A."/>
        </authorList>
    </citation>
    <scope>NUCLEOTIDE SEQUENCE [LARGE SCALE GENOMIC DNA]</scope>
    <source>
        <strain evidence="1 2">Mu0053</strain>
    </source>
</reference>
<dbReference type="CDD" id="cd07812">
    <property type="entry name" value="SRPBCC"/>
    <property type="match status" value="1"/>
</dbReference>
<dbReference type="InterPro" id="IPR019587">
    <property type="entry name" value="Polyketide_cyclase/dehydratase"/>
</dbReference>
<protein>
    <submittedName>
        <fullName evidence="1">SRPBCC family protein</fullName>
    </submittedName>
</protein>
<name>A0ABM9M4Z4_9MYCO</name>
<accession>A0ABM9M4Z4</accession>
<dbReference type="EMBL" id="OY726397">
    <property type="protein sequence ID" value="CAJ1510250.1"/>
    <property type="molecule type" value="Genomic_DNA"/>
</dbReference>
<gene>
    <name evidence="1" type="ORF">MU0053_004517</name>
</gene>
<dbReference type="RefSeq" id="WP_308479804.1">
    <property type="nucleotide sequence ID" value="NZ_OY726397.1"/>
</dbReference>
<dbReference type="Pfam" id="PF10604">
    <property type="entry name" value="Polyketide_cyc2"/>
    <property type="match status" value="1"/>
</dbReference>
<organism evidence="1 2">
    <name type="scientific">[Mycobacterium] burgundiense</name>
    <dbReference type="NCBI Taxonomy" id="3064286"/>
    <lineage>
        <taxon>Bacteria</taxon>
        <taxon>Bacillati</taxon>
        <taxon>Actinomycetota</taxon>
        <taxon>Actinomycetes</taxon>
        <taxon>Mycobacteriales</taxon>
        <taxon>Mycobacteriaceae</taxon>
        <taxon>Mycolicibacterium</taxon>
    </lineage>
</organism>
<sequence length="155" mass="16817">MAQQAVPAATAEVTISAAPDAVYQLITDLSTLAELASETTAMSWQRGDSARPGAVFKGSNRNGSRTWTTTCTVTEAAPGKAFAFDVRSLVIPVAHWRYEIIPADGACRVVESTWDQRPGWFRKVAGYATGVHDRDAANAEHIRATLARLKERAER</sequence>
<evidence type="ECO:0000313" key="1">
    <source>
        <dbReference type="EMBL" id="CAJ1510250.1"/>
    </source>
</evidence>
<proteinExistence type="predicted"/>
<evidence type="ECO:0000313" key="2">
    <source>
        <dbReference type="Proteomes" id="UP001190465"/>
    </source>
</evidence>
<keyword evidence="2" id="KW-1185">Reference proteome</keyword>
<dbReference type="SUPFAM" id="SSF55961">
    <property type="entry name" value="Bet v1-like"/>
    <property type="match status" value="1"/>
</dbReference>
<dbReference type="Proteomes" id="UP001190465">
    <property type="component" value="Chromosome"/>
</dbReference>
<dbReference type="InterPro" id="IPR023393">
    <property type="entry name" value="START-like_dom_sf"/>
</dbReference>